<feature type="compositionally biased region" description="Basic and acidic residues" evidence="1">
    <location>
        <begin position="461"/>
        <end position="478"/>
    </location>
</feature>
<evidence type="ECO:0000313" key="2">
    <source>
        <dbReference type="EMBL" id="KAG6473337.1"/>
    </source>
</evidence>
<feature type="region of interest" description="Disordered" evidence="1">
    <location>
        <begin position="206"/>
        <end position="306"/>
    </location>
</feature>
<accession>A0A8J5C618</accession>
<feature type="compositionally biased region" description="Polar residues" evidence="1">
    <location>
        <begin position="375"/>
        <end position="401"/>
    </location>
</feature>
<feature type="region of interest" description="Disordered" evidence="1">
    <location>
        <begin position="360"/>
        <end position="478"/>
    </location>
</feature>
<protein>
    <submittedName>
        <fullName evidence="2">Uncharacterized protein</fullName>
    </submittedName>
</protein>
<organism evidence="2 3">
    <name type="scientific">Zingiber officinale</name>
    <name type="common">Ginger</name>
    <name type="synonym">Amomum zingiber</name>
    <dbReference type="NCBI Taxonomy" id="94328"/>
    <lineage>
        <taxon>Eukaryota</taxon>
        <taxon>Viridiplantae</taxon>
        <taxon>Streptophyta</taxon>
        <taxon>Embryophyta</taxon>
        <taxon>Tracheophyta</taxon>
        <taxon>Spermatophyta</taxon>
        <taxon>Magnoliopsida</taxon>
        <taxon>Liliopsida</taxon>
        <taxon>Zingiberales</taxon>
        <taxon>Zingiberaceae</taxon>
        <taxon>Zingiber</taxon>
    </lineage>
</organism>
<gene>
    <name evidence="2" type="ORF">ZIOFF_067252</name>
</gene>
<feature type="region of interest" description="Disordered" evidence="1">
    <location>
        <begin position="325"/>
        <end position="346"/>
    </location>
</feature>
<proteinExistence type="predicted"/>
<dbReference type="PANTHER" id="PTHR33700:SF4">
    <property type="entry name" value="MYB-LIKE PROTEIN X"/>
    <property type="match status" value="1"/>
</dbReference>
<comment type="caution">
    <text evidence="2">The sequence shown here is derived from an EMBL/GenBank/DDBJ whole genome shotgun (WGS) entry which is preliminary data.</text>
</comment>
<name>A0A8J5C618_ZINOF</name>
<dbReference type="EMBL" id="JACMSC010000019">
    <property type="protein sequence ID" value="KAG6473337.1"/>
    <property type="molecule type" value="Genomic_DNA"/>
</dbReference>
<dbReference type="PANTHER" id="PTHR33700">
    <property type="entry name" value="MYB-LIKE PROTEIN X"/>
    <property type="match status" value="1"/>
</dbReference>
<keyword evidence="3" id="KW-1185">Reference proteome</keyword>
<feature type="compositionally biased region" description="Basic and acidic residues" evidence="1">
    <location>
        <begin position="206"/>
        <end position="220"/>
    </location>
</feature>
<feature type="compositionally biased region" description="Polar residues" evidence="1">
    <location>
        <begin position="413"/>
        <end position="434"/>
    </location>
</feature>
<evidence type="ECO:0000256" key="1">
    <source>
        <dbReference type="SAM" id="MobiDB-lite"/>
    </source>
</evidence>
<sequence>MDRLLEEARRRLREGGWSETEVREMAGDDDGDGPRPLCPAKTSAFRVQGQVSRQLGLLSLAMLRGGVKHAKNMPHCALNSTEVDCYEDFFFFFLFLFFGRRCFSVSVLWKSAGVTWRAKEDRVLLLLTGINMLRQVSSRNHRARGGFRAKTALQISTLVAVCIWLLYQMKYSHDHREAYEEKFNIDEKQSELTSFGRKDLEEVEQGEIKEKVSQTEHSEQKLQIAQKVDRDRKKRSLPNEHEEHSHEAREKSFKGDDASSEVVHNTEEVEHEERTREARERSFKADDASSAVGHVPLNDSESEIGGFVSVEESNSSLVHEFNQTLPETLEKRNASSGGEPSDLETDHIRNETGVLKFHANESESQVELGLRSRDLSNNQRNVQKITTVPSKNSTQAQSNETTEVDPTIVARDLQNQTSVPPLQASIDSANSEFPTSEKKSDGENSKTSSPESKRERHHLPKSLDIESIKQGYKEGAAK</sequence>
<evidence type="ECO:0000313" key="3">
    <source>
        <dbReference type="Proteomes" id="UP000734854"/>
    </source>
</evidence>
<dbReference type="Proteomes" id="UP000734854">
    <property type="component" value="Unassembled WGS sequence"/>
</dbReference>
<feature type="compositionally biased region" description="Basic and acidic residues" evidence="1">
    <location>
        <begin position="264"/>
        <end position="287"/>
    </location>
</feature>
<dbReference type="AlphaFoldDB" id="A0A8J5C618"/>
<feature type="compositionally biased region" description="Basic and acidic residues" evidence="1">
    <location>
        <begin position="227"/>
        <end position="257"/>
    </location>
</feature>
<reference evidence="2 3" key="1">
    <citation type="submission" date="2020-08" db="EMBL/GenBank/DDBJ databases">
        <title>Plant Genome Project.</title>
        <authorList>
            <person name="Zhang R.-G."/>
        </authorList>
    </citation>
    <scope>NUCLEOTIDE SEQUENCE [LARGE SCALE GENOMIC DNA]</scope>
    <source>
        <tissue evidence="2">Rhizome</tissue>
    </source>
</reference>
<feature type="compositionally biased region" description="Basic and acidic residues" evidence="1">
    <location>
        <begin position="435"/>
        <end position="444"/>
    </location>
</feature>